<dbReference type="SMART" id="SM00052">
    <property type="entry name" value="EAL"/>
    <property type="match status" value="1"/>
</dbReference>
<dbReference type="PANTHER" id="PTHR44757">
    <property type="entry name" value="DIGUANYLATE CYCLASE DGCP"/>
    <property type="match status" value="1"/>
</dbReference>
<dbReference type="PANTHER" id="PTHR44757:SF2">
    <property type="entry name" value="BIOFILM ARCHITECTURE MAINTENANCE PROTEIN MBAA"/>
    <property type="match status" value="1"/>
</dbReference>
<reference evidence="5 6" key="2">
    <citation type="submission" date="2020-01" db="EMBL/GenBank/DDBJ databases">
        <title>Microvirga sp. nov., an arsenate reduction bacterium isolated from Tibet hotspring sediments.</title>
        <authorList>
            <person name="Xian W.-D."/>
            <person name="Li W.-J."/>
        </authorList>
    </citation>
    <scope>NUCLEOTIDE SEQUENCE [LARGE SCALE GENOMIC DNA]</scope>
    <source>
        <strain evidence="5 6">KCTC 23863</strain>
    </source>
</reference>
<dbReference type="NCBIfam" id="TIGR00229">
    <property type="entry name" value="sensory_box"/>
    <property type="match status" value="2"/>
</dbReference>
<dbReference type="InterPro" id="IPR013655">
    <property type="entry name" value="PAS_fold_3"/>
</dbReference>
<dbReference type="InterPro" id="IPR001633">
    <property type="entry name" value="EAL_dom"/>
</dbReference>
<dbReference type="EMBL" id="WURB01000034">
    <property type="protein sequence ID" value="MXQ14428.1"/>
    <property type="molecule type" value="Genomic_DNA"/>
</dbReference>
<protein>
    <submittedName>
        <fullName evidence="5">EAL domain-containing protein</fullName>
    </submittedName>
</protein>
<feature type="domain" description="PAS" evidence="1">
    <location>
        <begin position="274"/>
        <end position="348"/>
    </location>
</feature>
<feature type="domain" description="EAL" evidence="3">
    <location>
        <begin position="577"/>
        <end position="832"/>
    </location>
</feature>
<dbReference type="NCBIfam" id="TIGR00254">
    <property type="entry name" value="GGDEF"/>
    <property type="match status" value="1"/>
</dbReference>
<feature type="domain" description="PAC" evidence="2">
    <location>
        <begin position="221"/>
        <end position="273"/>
    </location>
</feature>
<comment type="caution">
    <text evidence="5">The sequence shown here is derived from an EMBL/GenBank/DDBJ whole genome shotgun (WGS) entry which is preliminary data.</text>
</comment>
<dbReference type="InterPro" id="IPR000014">
    <property type="entry name" value="PAS"/>
</dbReference>
<dbReference type="AlphaFoldDB" id="A0A7X3MWP5"/>
<dbReference type="FunFam" id="3.30.70.270:FF:000001">
    <property type="entry name" value="Diguanylate cyclase domain protein"/>
    <property type="match status" value="1"/>
</dbReference>
<dbReference type="SMART" id="SM00086">
    <property type="entry name" value="PAC"/>
    <property type="match status" value="2"/>
</dbReference>
<feature type="domain" description="PAC" evidence="2">
    <location>
        <begin position="351"/>
        <end position="403"/>
    </location>
</feature>
<feature type="domain" description="GGDEF" evidence="4">
    <location>
        <begin position="435"/>
        <end position="568"/>
    </location>
</feature>
<dbReference type="CDD" id="cd01948">
    <property type="entry name" value="EAL"/>
    <property type="match status" value="1"/>
</dbReference>
<dbReference type="SUPFAM" id="SSF55785">
    <property type="entry name" value="PYP-like sensor domain (PAS domain)"/>
    <property type="match status" value="3"/>
</dbReference>
<dbReference type="CDD" id="cd01949">
    <property type="entry name" value="GGDEF"/>
    <property type="match status" value="1"/>
</dbReference>
<dbReference type="Gene3D" id="3.30.70.270">
    <property type="match status" value="1"/>
</dbReference>
<keyword evidence="6" id="KW-1185">Reference proteome</keyword>
<evidence type="ECO:0000313" key="6">
    <source>
        <dbReference type="Proteomes" id="UP000436483"/>
    </source>
</evidence>
<dbReference type="CDD" id="cd00130">
    <property type="entry name" value="PAS"/>
    <property type="match status" value="2"/>
</dbReference>
<dbReference type="InterPro" id="IPR001610">
    <property type="entry name" value="PAC"/>
</dbReference>
<dbReference type="GO" id="GO:0003824">
    <property type="term" value="F:catalytic activity"/>
    <property type="evidence" value="ECO:0007669"/>
    <property type="project" value="UniProtKB-ARBA"/>
</dbReference>
<name>A0A7X3MWP5_9HYPH</name>
<dbReference type="Pfam" id="PF00990">
    <property type="entry name" value="GGDEF"/>
    <property type="match status" value="1"/>
</dbReference>
<dbReference type="Proteomes" id="UP000436483">
    <property type="component" value="Unassembled WGS sequence"/>
</dbReference>
<organism evidence="5 6">
    <name type="scientific">Microvirga makkahensis</name>
    <dbReference type="NCBI Taxonomy" id="1128670"/>
    <lineage>
        <taxon>Bacteria</taxon>
        <taxon>Pseudomonadati</taxon>
        <taxon>Pseudomonadota</taxon>
        <taxon>Alphaproteobacteria</taxon>
        <taxon>Hyphomicrobiales</taxon>
        <taxon>Methylobacteriaceae</taxon>
        <taxon>Microvirga</taxon>
    </lineage>
</organism>
<dbReference type="PROSITE" id="PS50113">
    <property type="entry name" value="PAC"/>
    <property type="match status" value="2"/>
</dbReference>
<dbReference type="SUPFAM" id="SSF55073">
    <property type="entry name" value="Nucleotide cyclase"/>
    <property type="match status" value="1"/>
</dbReference>
<accession>A0A7X3MWP5</accession>
<feature type="domain" description="PAS" evidence="1">
    <location>
        <begin position="148"/>
        <end position="218"/>
    </location>
</feature>
<proteinExistence type="predicted"/>
<dbReference type="OrthoDB" id="9814202at2"/>
<dbReference type="InterPro" id="IPR000700">
    <property type="entry name" value="PAS-assoc_C"/>
</dbReference>
<dbReference type="Gene3D" id="3.20.20.450">
    <property type="entry name" value="EAL domain"/>
    <property type="match status" value="1"/>
</dbReference>
<gene>
    <name evidence="5" type="ORF">GR328_23850</name>
</gene>
<dbReference type="InterPro" id="IPR052155">
    <property type="entry name" value="Biofilm_reg_signaling"/>
</dbReference>
<dbReference type="InterPro" id="IPR029787">
    <property type="entry name" value="Nucleotide_cyclase"/>
</dbReference>
<dbReference type="InterPro" id="IPR043128">
    <property type="entry name" value="Rev_trsase/Diguanyl_cyclase"/>
</dbReference>
<evidence type="ECO:0000259" key="3">
    <source>
        <dbReference type="PROSITE" id="PS50883"/>
    </source>
</evidence>
<evidence type="ECO:0000259" key="4">
    <source>
        <dbReference type="PROSITE" id="PS50887"/>
    </source>
</evidence>
<dbReference type="InterPro" id="IPR035965">
    <property type="entry name" value="PAS-like_dom_sf"/>
</dbReference>
<evidence type="ECO:0000259" key="1">
    <source>
        <dbReference type="PROSITE" id="PS50112"/>
    </source>
</evidence>
<sequence length="853" mass="94986">MRFWDHSWLRQLFIGNRGSSGIQCEPHVSPGLSSYALAIVESTSDCVFFLDPDWRFTFCNARAAAELKVTADITGSHIWDRFPSTIGTIFEENCRRAMTERSTRIFEGYLEPLSSWYEVHATPAGSDLMVVLRNINDRRAAAEALRAREQQLATVVGQTMVGILHRNLQARVLMVNQRFCDMVGRNREELDGLPLREFTHPEDIERSTALLHKHLESAEPFQVEKRYVRPDGTALWCAVNVSFVCDETGKPVSTIAVAEDINTRKMAQEEARESQRQLATFIDNLPGIVYQCSSAAPWPFSLISEGAEALTGYSAGEFLDGGISWGDIIHPDDRPMVEEAILDSIRSKQVFEIVYRIRTRSGEIRWMSDRGQCICGSSGEPRFLEGIISDVTAQKEAEEKILWAAHHDHLTRLPNRALFQIRLSKALEQSASRNCKLGLVILDVDHLKEINDTLGHDAGDVVLQAVASRLSAAVRPIDTVARNGGDEFAIVFPEIASEQDIKALIAPIQEQLHKPLLYAGRTLDCRASIGASIWPDHASEAADLLKQADIALYTAKATGRDKVMVFEPAMRTEAQRKAEMRNNARGAIDARSIEPFYQPKVRLSSGDLAGFEALLRWRNRQAGIELPASIQAAFDDPHLAVALSEQMHDMVFDDMRRWLQSGVPFGHVAINASAAEFRGMNFADRVLERLRSTEVPPHCLEIEVTETVFLGRGAEFIEMNLRTLSAEGVKIALDDFGTGYASLSHLKQFPVDIIKIDRSFVHDLASNPDDPAILQAVVSLGKRLGITTVAEGVETAVQAAFLRNQGCDLGQGFLFGMASPSKLIPDLVASWNPDQFNLPELDTLFLKDRKQRR</sequence>
<dbReference type="RefSeq" id="WP_160888153.1">
    <property type="nucleotide sequence ID" value="NZ_WURB01000034.1"/>
</dbReference>
<dbReference type="SMART" id="SM00091">
    <property type="entry name" value="PAS"/>
    <property type="match status" value="3"/>
</dbReference>
<evidence type="ECO:0000313" key="5">
    <source>
        <dbReference type="EMBL" id="MXQ14428.1"/>
    </source>
</evidence>
<dbReference type="InterPro" id="IPR013656">
    <property type="entry name" value="PAS_4"/>
</dbReference>
<dbReference type="InterPro" id="IPR035919">
    <property type="entry name" value="EAL_sf"/>
</dbReference>
<dbReference type="SUPFAM" id="SSF141868">
    <property type="entry name" value="EAL domain-like"/>
    <property type="match status" value="1"/>
</dbReference>
<dbReference type="Pfam" id="PF08448">
    <property type="entry name" value="PAS_4"/>
    <property type="match status" value="1"/>
</dbReference>
<dbReference type="Gene3D" id="3.30.450.20">
    <property type="entry name" value="PAS domain"/>
    <property type="match status" value="3"/>
</dbReference>
<dbReference type="Pfam" id="PF00563">
    <property type="entry name" value="EAL"/>
    <property type="match status" value="1"/>
</dbReference>
<reference evidence="5 6" key="1">
    <citation type="submission" date="2019-12" db="EMBL/GenBank/DDBJ databases">
        <authorList>
            <person name="Yuan C.-G."/>
        </authorList>
    </citation>
    <scope>NUCLEOTIDE SEQUENCE [LARGE SCALE GENOMIC DNA]</scope>
    <source>
        <strain evidence="5 6">KCTC 23863</strain>
    </source>
</reference>
<dbReference type="PROSITE" id="PS50112">
    <property type="entry name" value="PAS"/>
    <property type="match status" value="2"/>
</dbReference>
<dbReference type="Pfam" id="PF08447">
    <property type="entry name" value="PAS_3"/>
    <property type="match status" value="2"/>
</dbReference>
<dbReference type="SMART" id="SM00267">
    <property type="entry name" value="GGDEF"/>
    <property type="match status" value="1"/>
</dbReference>
<evidence type="ECO:0000259" key="2">
    <source>
        <dbReference type="PROSITE" id="PS50113"/>
    </source>
</evidence>
<dbReference type="PROSITE" id="PS50887">
    <property type="entry name" value="GGDEF"/>
    <property type="match status" value="1"/>
</dbReference>
<dbReference type="PROSITE" id="PS50883">
    <property type="entry name" value="EAL"/>
    <property type="match status" value="1"/>
</dbReference>
<dbReference type="InterPro" id="IPR000160">
    <property type="entry name" value="GGDEF_dom"/>
</dbReference>